<dbReference type="PANTHER" id="PTHR43046:SF2">
    <property type="entry name" value="8-OXO-DGTP DIPHOSPHATASE-RELATED"/>
    <property type="match status" value="1"/>
</dbReference>
<evidence type="ECO:0000256" key="2">
    <source>
        <dbReference type="ARBA" id="ARBA00022801"/>
    </source>
</evidence>
<evidence type="ECO:0000259" key="3">
    <source>
        <dbReference type="PROSITE" id="PS51462"/>
    </source>
</evidence>
<dbReference type="InterPro" id="IPR020084">
    <property type="entry name" value="NUDIX_hydrolase_CS"/>
</dbReference>
<dbReference type="Proteomes" id="UP000263377">
    <property type="component" value="Unassembled WGS sequence"/>
</dbReference>
<evidence type="ECO:0000313" key="5">
    <source>
        <dbReference type="Proteomes" id="UP000263377"/>
    </source>
</evidence>
<evidence type="ECO:0000313" key="4">
    <source>
        <dbReference type="EMBL" id="RGD56588.1"/>
    </source>
</evidence>
<dbReference type="PROSITE" id="PS51462">
    <property type="entry name" value="NUDIX"/>
    <property type="match status" value="1"/>
</dbReference>
<proteinExistence type="predicted"/>
<dbReference type="Pfam" id="PF00293">
    <property type="entry name" value="NUDIX"/>
    <property type="match status" value="1"/>
</dbReference>
<dbReference type="InterPro" id="IPR015797">
    <property type="entry name" value="NUDIX_hydrolase-like_dom_sf"/>
</dbReference>
<keyword evidence="5" id="KW-1185">Reference proteome</keyword>
<dbReference type="SUPFAM" id="SSF55811">
    <property type="entry name" value="Nudix"/>
    <property type="match status" value="1"/>
</dbReference>
<dbReference type="PANTHER" id="PTHR43046">
    <property type="entry name" value="GDP-MANNOSE MANNOSYL HYDROLASE"/>
    <property type="match status" value="1"/>
</dbReference>
<dbReference type="Gene3D" id="3.90.79.10">
    <property type="entry name" value="Nucleoside Triphosphate Pyrophosphohydrolase"/>
    <property type="match status" value="1"/>
</dbReference>
<dbReference type="GO" id="GO:0016787">
    <property type="term" value="F:hydrolase activity"/>
    <property type="evidence" value="ECO:0007669"/>
    <property type="project" value="UniProtKB-KW"/>
</dbReference>
<dbReference type="InterPro" id="IPR000086">
    <property type="entry name" value="NUDIX_hydrolase_dom"/>
</dbReference>
<name>A0A372ZL35_9ACTN</name>
<sequence>MIESAATSIPETPLTVAAAAIIQDGQLLVVSKQAAPEVFYLPGGKPDPGEDALQALARELGEELGAAPVDPRHLTDIRATAALEGVPMLMTVFTATLDREPVPAAELADLRWTDGRDDTLRLAPAVRDHLLPLLRERGDLA</sequence>
<keyword evidence="2" id="KW-0378">Hydrolase</keyword>
<gene>
    <name evidence="4" type="ORF">DR950_01175</name>
</gene>
<feature type="domain" description="Nudix hydrolase" evidence="3">
    <location>
        <begin position="13"/>
        <end position="135"/>
    </location>
</feature>
<dbReference type="RefSeq" id="WP_117485094.1">
    <property type="nucleotide sequence ID" value="NZ_QVIG01000001.1"/>
</dbReference>
<evidence type="ECO:0000256" key="1">
    <source>
        <dbReference type="ARBA" id="ARBA00001946"/>
    </source>
</evidence>
<protein>
    <submittedName>
        <fullName evidence="4">NUDIX domain-containing protein</fullName>
    </submittedName>
</protein>
<reference evidence="4 5" key="1">
    <citation type="submission" date="2018-08" db="EMBL/GenBank/DDBJ databases">
        <title>Diversity &amp; Physiological Properties of Lignin-Decomposing Actinobacteria from Soil.</title>
        <authorList>
            <person name="Roh S.G."/>
            <person name="Kim S.B."/>
        </authorList>
    </citation>
    <scope>NUCLEOTIDE SEQUENCE [LARGE SCALE GENOMIC DNA]</scope>
    <source>
        <strain evidence="4 5">MMS17-GH009</strain>
    </source>
</reference>
<organism evidence="4 5">
    <name type="scientific">Kitasatospora xanthocidica</name>
    <dbReference type="NCBI Taxonomy" id="83382"/>
    <lineage>
        <taxon>Bacteria</taxon>
        <taxon>Bacillati</taxon>
        <taxon>Actinomycetota</taxon>
        <taxon>Actinomycetes</taxon>
        <taxon>Kitasatosporales</taxon>
        <taxon>Streptomycetaceae</taxon>
        <taxon>Kitasatospora</taxon>
    </lineage>
</organism>
<dbReference type="PROSITE" id="PS00893">
    <property type="entry name" value="NUDIX_BOX"/>
    <property type="match status" value="1"/>
</dbReference>
<dbReference type="EMBL" id="QVIG01000001">
    <property type="protein sequence ID" value="RGD56588.1"/>
    <property type="molecule type" value="Genomic_DNA"/>
</dbReference>
<comment type="caution">
    <text evidence="4">The sequence shown here is derived from an EMBL/GenBank/DDBJ whole genome shotgun (WGS) entry which is preliminary data.</text>
</comment>
<accession>A0A372ZL35</accession>
<dbReference type="AlphaFoldDB" id="A0A372ZL35"/>
<comment type="cofactor">
    <cofactor evidence="1">
        <name>Mg(2+)</name>
        <dbReference type="ChEBI" id="CHEBI:18420"/>
    </cofactor>
</comment>
<dbReference type="CDD" id="cd04690">
    <property type="entry name" value="NUDIX_Hydrolase"/>
    <property type="match status" value="1"/>
</dbReference>